<dbReference type="OrthoDB" id="2560628at2759"/>
<dbReference type="InterPro" id="IPR056119">
    <property type="entry name" value="DUF7702"/>
</dbReference>
<dbReference type="Pfam" id="PF24800">
    <property type="entry name" value="DUF7702"/>
    <property type="match status" value="1"/>
</dbReference>
<feature type="transmembrane region" description="Helical" evidence="1">
    <location>
        <begin position="38"/>
        <end position="57"/>
    </location>
</feature>
<feature type="transmembrane region" description="Helical" evidence="1">
    <location>
        <begin position="242"/>
        <end position="268"/>
    </location>
</feature>
<sequence>MIAHEVLACLELAIYVGLVLPTTFCTFHYIFKGQFGWLYLHAFVIAKIAGPAIFISITEHSSSSSGLQIAAQILYQIALGPLMSATLSFVNISSKPDEDKYEHSYSPLAPLTQGGGTSMILRLVHPVIICGLVLGIIGGIDRMPDSSTGMINADKYDRGATFMKASGALFLVAFAAICFGVVRLWKHRKSLAVVSYYILTSMVVVLPLLFLRILYSVLNSANLDTTGHTGHTTKYNIMSGSWAIYLILGLIPQATIITIYIGSGVFAWMKVRRGTGY</sequence>
<keyword evidence="4" id="KW-1185">Reference proteome</keyword>
<evidence type="ECO:0000259" key="2">
    <source>
        <dbReference type="Pfam" id="PF24800"/>
    </source>
</evidence>
<dbReference type="RefSeq" id="XP_056550042.1">
    <property type="nucleotide sequence ID" value="XM_056704082.1"/>
</dbReference>
<keyword evidence="1" id="KW-0812">Transmembrane</keyword>
<accession>A0A9W9REL0</accession>
<feature type="domain" description="DUF7702" evidence="2">
    <location>
        <begin position="4"/>
        <end position="266"/>
    </location>
</feature>
<feature type="transmembrane region" description="Helical" evidence="1">
    <location>
        <begin position="12"/>
        <end position="31"/>
    </location>
</feature>
<dbReference type="PANTHER" id="PTHR42109">
    <property type="entry name" value="UNPLACED GENOMIC SCAFFOLD UM_SCAF_CONTIG_1.265, WHOLE GENOME SHOTGUN SEQUENCE"/>
    <property type="match status" value="1"/>
</dbReference>
<evidence type="ECO:0000313" key="3">
    <source>
        <dbReference type="EMBL" id="KAJ5358756.1"/>
    </source>
</evidence>
<dbReference type="EMBL" id="JAPZBS010000009">
    <property type="protein sequence ID" value="KAJ5358756.1"/>
    <property type="molecule type" value="Genomic_DNA"/>
</dbReference>
<dbReference type="PANTHER" id="PTHR42109:SF2">
    <property type="entry name" value="INTEGRAL MEMBRANE PROTEIN"/>
    <property type="match status" value="1"/>
</dbReference>
<proteinExistence type="predicted"/>
<feature type="transmembrane region" description="Helical" evidence="1">
    <location>
        <begin position="160"/>
        <end position="182"/>
    </location>
</feature>
<evidence type="ECO:0000256" key="1">
    <source>
        <dbReference type="SAM" id="Phobius"/>
    </source>
</evidence>
<protein>
    <recommendedName>
        <fullName evidence="2">DUF7702 domain-containing protein</fullName>
    </recommendedName>
</protein>
<dbReference type="GeneID" id="81443261"/>
<feature type="transmembrane region" description="Helical" evidence="1">
    <location>
        <begin position="120"/>
        <end position="140"/>
    </location>
</feature>
<dbReference type="Proteomes" id="UP001147782">
    <property type="component" value="Unassembled WGS sequence"/>
</dbReference>
<dbReference type="AlphaFoldDB" id="A0A9W9REL0"/>
<evidence type="ECO:0000313" key="4">
    <source>
        <dbReference type="Proteomes" id="UP001147782"/>
    </source>
</evidence>
<keyword evidence="1" id="KW-0472">Membrane</keyword>
<reference evidence="3" key="2">
    <citation type="journal article" date="2023" name="IMA Fungus">
        <title>Comparative genomic study of the Penicillium genus elucidates a diverse pangenome and 15 lateral gene transfer events.</title>
        <authorList>
            <person name="Petersen C."/>
            <person name="Sorensen T."/>
            <person name="Nielsen M.R."/>
            <person name="Sondergaard T.E."/>
            <person name="Sorensen J.L."/>
            <person name="Fitzpatrick D.A."/>
            <person name="Frisvad J.C."/>
            <person name="Nielsen K.L."/>
        </authorList>
    </citation>
    <scope>NUCLEOTIDE SEQUENCE</scope>
    <source>
        <strain evidence="3">IBT 29864</strain>
    </source>
</reference>
<gene>
    <name evidence="3" type="ORF">N7496_011169</name>
</gene>
<name>A0A9W9REL0_9EURO</name>
<organism evidence="3 4">
    <name type="scientific">Penicillium cataractarum</name>
    <dbReference type="NCBI Taxonomy" id="2100454"/>
    <lineage>
        <taxon>Eukaryota</taxon>
        <taxon>Fungi</taxon>
        <taxon>Dikarya</taxon>
        <taxon>Ascomycota</taxon>
        <taxon>Pezizomycotina</taxon>
        <taxon>Eurotiomycetes</taxon>
        <taxon>Eurotiomycetidae</taxon>
        <taxon>Eurotiales</taxon>
        <taxon>Aspergillaceae</taxon>
        <taxon>Penicillium</taxon>
    </lineage>
</organism>
<feature type="transmembrane region" description="Helical" evidence="1">
    <location>
        <begin position="194"/>
        <end position="215"/>
    </location>
</feature>
<comment type="caution">
    <text evidence="3">The sequence shown here is derived from an EMBL/GenBank/DDBJ whole genome shotgun (WGS) entry which is preliminary data.</text>
</comment>
<reference evidence="3" key="1">
    <citation type="submission" date="2022-11" db="EMBL/GenBank/DDBJ databases">
        <authorList>
            <person name="Petersen C."/>
        </authorList>
    </citation>
    <scope>NUCLEOTIDE SEQUENCE</scope>
    <source>
        <strain evidence="3">IBT 29864</strain>
    </source>
</reference>
<keyword evidence="1" id="KW-1133">Transmembrane helix</keyword>